<gene>
    <name evidence="2" type="primary">CXE11</name>
    <name evidence="2" type="ORF">QJS10_CPA05g01380</name>
</gene>
<feature type="region of interest" description="Disordered" evidence="1">
    <location>
        <begin position="93"/>
        <end position="118"/>
    </location>
</feature>
<evidence type="ECO:0000256" key="1">
    <source>
        <dbReference type="SAM" id="MobiDB-lite"/>
    </source>
</evidence>
<organism evidence="2 3">
    <name type="scientific">Acorus calamus</name>
    <name type="common">Sweet flag</name>
    <dbReference type="NCBI Taxonomy" id="4465"/>
    <lineage>
        <taxon>Eukaryota</taxon>
        <taxon>Viridiplantae</taxon>
        <taxon>Streptophyta</taxon>
        <taxon>Embryophyta</taxon>
        <taxon>Tracheophyta</taxon>
        <taxon>Spermatophyta</taxon>
        <taxon>Magnoliopsida</taxon>
        <taxon>Liliopsida</taxon>
        <taxon>Acoraceae</taxon>
        <taxon>Acorus</taxon>
    </lineage>
</organism>
<dbReference type="Proteomes" id="UP001180020">
    <property type="component" value="Unassembled WGS sequence"/>
</dbReference>
<sequence>MHGFPVRDLIHHSYPDFTEYSVWGGDPQSRVSMHNGVGPCVGKQCNSSASSETWVSDEILHRFSHPDHHLPCSPAPPRRIFGGGAWIFAIDAQNNPSVPKDPSKTNQGRPFAVTSRPDEETLAAANPSFSDGVATKDIHIDPLTSLSLRIFLPDSSL</sequence>
<evidence type="ECO:0000313" key="2">
    <source>
        <dbReference type="EMBL" id="KAK1316853.1"/>
    </source>
</evidence>
<reference evidence="2" key="1">
    <citation type="journal article" date="2023" name="Nat. Commun.">
        <title>Diploid and tetraploid genomes of Acorus and the evolution of monocots.</title>
        <authorList>
            <person name="Ma L."/>
            <person name="Liu K.W."/>
            <person name="Li Z."/>
            <person name="Hsiao Y.Y."/>
            <person name="Qi Y."/>
            <person name="Fu T."/>
            <person name="Tang G.D."/>
            <person name="Zhang D."/>
            <person name="Sun W.H."/>
            <person name="Liu D.K."/>
            <person name="Li Y."/>
            <person name="Chen G.Z."/>
            <person name="Liu X.D."/>
            <person name="Liao X.Y."/>
            <person name="Jiang Y.T."/>
            <person name="Yu X."/>
            <person name="Hao Y."/>
            <person name="Huang J."/>
            <person name="Zhao X.W."/>
            <person name="Ke S."/>
            <person name="Chen Y.Y."/>
            <person name="Wu W.L."/>
            <person name="Hsu J.L."/>
            <person name="Lin Y.F."/>
            <person name="Huang M.D."/>
            <person name="Li C.Y."/>
            <person name="Huang L."/>
            <person name="Wang Z.W."/>
            <person name="Zhao X."/>
            <person name="Zhong W.Y."/>
            <person name="Peng D.H."/>
            <person name="Ahmad S."/>
            <person name="Lan S."/>
            <person name="Zhang J.S."/>
            <person name="Tsai W.C."/>
            <person name="Van de Peer Y."/>
            <person name="Liu Z.J."/>
        </authorList>
    </citation>
    <scope>NUCLEOTIDE SEQUENCE</scope>
    <source>
        <strain evidence="2">CP</strain>
    </source>
</reference>
<name>A0AAV9EXE9_ACOCL</name>
<protein>
    <submittedName>
        <fullName evidence="2">Carboxylesterase 11</fullName>
    </submittedName>
</protein>
<comment type="caution">
    <text evidence="2">The sequence shown here is derived from an EMBL/GenBank/DDBJ whole genome shotgun (WGS) entry which is preliminary data.</text>
</comment>
<evidence type="ECO:0000313" key="3">
    <source>
        <dbReference type="Proteomes" id="UP001180020"/>
    </source>
</evidence>
<dbReference type="AlphaFoldDB" id="A0AAV9EXE9"/>
<dbReference type="EMBL" id="JAUJYO010000005">
    <property type="protein sequence ID" value="KAK1316853.1"/>
    <property type="molecule type" value="Genomic_DNA"/>
</dbReference>
<reference evidence="2" key="2">
    <citation type="submission" date="2023-06" db="EMBL/GenBank/DDBJ databases">
        <authorList>
            <person name="Ma L."/>
            <person name="Liu K.-W."/>
            <person name="Li Z."/>
            <person name="Hsiao Y.-Y."/>
            <person name="Qi Y."/>
            <person name="Fu T."/>
            <person name="Tang G."/>
            <person name="Zhang D."/>
            <person name="Sun W.-H."/>
            <person name="Liu D.-K."/>
            <person name="Li Y."/>
            <person name="Chen G.-Z."/>
            <person name="Liu X.-D."/>
            <person name="Liao X.-Y."/>
            <person name="Jiang Y.-T."/>
            <person name="Yu X."/>
            <person name="Hao Y."/>
            <person name="Huang J."/>
            <person name="Zhao X.-W."/>
            <person name="Ke S."/>
            <person name="Chen Y.-Y."/>
            <person name="Wu W.-L."/>
            <person name="Hsu J.-L."/>
            <person name="Lin Y.-F."/>
            <person name="Huang M.-D."/>
            <person name="Li C.-Y."/>
            <person name="Huang L."/>
            <person name="Wang Z.-W."/>
            <person name="Zhao X."/>
            <person name="Zhong W.-Y."/>
            <person name="Peng D.-H."/>
            <person name="Ahmad S."/>
            <person name="Lan S."/>
            <person name="Zhang J.-S."/>
            <person name="Tsai W.-C."/>
            <person name="Van De Peer Y."/>
            <person name="Liu Z.-J."/>
        </authorList>
    </citation>
    <scope>NUCLEOTIDE SEQUENCE</scope>
    <source>
        <strain evidence="2">CP</strain>
        <tissue evidence="2">Leaves</tissue>
    </source>
</reference>
<proteinExistence type="predicted"/>
<accession>A0AAV9EXE9</accession>
<keyword evidence="3" id="KW-1185">Reference proteome</keyword>